<keyword evidence="3" id="KW-0507">mRNA processing</keyword>
<dbReference type="AlphaFoldDB" id="A0AAD5TLA0"/>
<evidence type="ECO:0000313" key="7">
    <source>
        <dbReference type="EMBL" id="KAJ3180034.1"/>
    </source>
</evidence>
<evidence type="ECO:0000256" key="4">
    <source>
        <dbReference type="ARBA" id="ARBA00023242"/>
    </source>
</evidence>
<evidence type="ECO:0000256" key="5">
    <source>
        <dbReference type="SAM" id="MobiDB-lite"/>
    </source>
</evidence>
<comment type="caution">
    <text evidence="7">The sequence shown here is derived from an EMBL/GenBank/DDBJ whole genome shotgun (WGS) entry which is preliminary data.</text>
</comment>
<sequence length="418" mass="46346">MENDEEFLYGAPIVKAEDKAPAPTPDTTADEDDAPYEPPEDDIVYDTPSASAAPIASAPAVNAGTAAYQLDDEDEEEEEDSDDDIQIILDMEPSAGNASQGHQPHQQQQQQQQHVLQMQAPQPQQISSVQKTETVKPSPITRTQAKVVPPMPRQDGTVAPPVKPPVIQKATVDVDEVGQFDGIELCNLDLETLEEKPWRRPGADISDFFNYGFNEQTWKLYCEKQKRAREDFPPDAGLKEIAAVGFTPDGMPFHMQPYSGMPRAAQYEMRQAKRPRADDDEQDPLRSDDARERQMQGPRFFPEDFNPEFGAPPPMGMFPEGPYGHMPPAGFGMVPPPGFDPYRQQQMRGVPPVAPNQRGALPLPPQRGGARGDRPYYAGEMEGRMEPHPAASGFRPQFGRPGYGRDTRRPGSPRSSRD</sequence>
<feature type="compositionally biased region" description="Acidic residues" evidence="5">
    <location>
        <begin position="28"/>
        <end position="44"/>
    </location>
</feature>
<evidence type="ECO:0000256" key="3">
    <source>
        <dbReference type="ARBA" id="ARBA00022664"/>
    </source>
</evidence>
<feature type="compositionally biased region" description="Basic and acidic residues" evidence="5">
    <location>
        <begin position="403"/>
        <end position="418"/>
    </location>
</feature>
<feature type="compositionally biased region" description="Low complexity" evidence="5">
    <location>
        <begin position="100"/>
        <end position="125"/>
    </location>
</feature>
<keyword evidence="8" id="KW-1185">Reference proteome</keyword>
<reference evidence="7" key="1">
    <citation type="submission" date="2020-05" db="EMBL/GenBank/DDBJ databases">
        <title>Phylogenomic resolution of chytrid fungi.</title>
        <authorList>
            <person name="Stajich J.E."/>
            <person name="Amses K."/>
            <person name="Simmons R."/>
            <person name="Seto K."/>
            <person name="Myers J."/>
            <person name="Bonds A."/>
            <person name="Quandt C.A."/>
            <person name="Barry K."/>
            <person name="Liu P."/>
            <person name="Grigoriev I."/>
            <person name="Longcore J.E."/>
            <person name="James T.Y."/>
        </authorList>
    </citation>
    <scope>NUCLEOTIDE SEQUENCE</scope>
    <source>
        <strain evidence="7">JEL0379</strain>
    </source>
</reference>
<feature type="region of interest" description="Disordered" evidence="5">
    <location>
        <begin position="334"/>
        <end position="418"/>
    </location>
</feature>
<dbReference type="GO" id="GO:0005847">
    <property type="term" value="C:mRNA cleavage and polyadenylation specificity factor complex"/>
    <property type="evidence" value="ECO:0007669"/>
    <property type="project" value="TreeGrafter"/>
</dbReference>
<feature type="region of interest" description="Disordered" evidence="5">
    <location>
        <begin position="1"/>
        <end position="163"/>
    </location>
</feature>
<name>A0AAD5TLA0_9FUNG</name>
<comment type="similarity">
    <text evidence="2">Belongs to the FIP1 family.</text>
</comment>
<comment type="subcellular location">
    <subcellularLocation>
        <location evidence="1">Nucleus</location>
    </subcellularLocation>
</comment>
<dbReference type="PANTHER" id="PTHR13484">
    <property type="entry name" value="FIP1-LIKE 1 PROTEIN"/>
    <property type="match status" value="1"/>
</dbReference>
<organism evidence="7 8">
    <name type="scientific">Geranomyces variabilis</name>
    <dbReference type="NCBI Taxonomy" id="109894"/>
    <lineage>
        <taxon>Eukaryota</taxon>
        <taxon>Fungi</taxon>
        <taxon>Fungi incertae sedis</taxon>
        <taxon>Chytridiomycota</taxon>
        <taxon>Chytridiomycota incertae sedis</taxon>
        <taxon>Chytridiomycetes</taxon>
        <taxon>Spizellomycetales</taxon>
        <taxon>Powellomycetaceae</taxon>
        <taxon>Geranomyces</taxon>
    </lineage>
</organism>
<evidence type="ECO:0000256" key="2">
    <source>
        <dbReference type="ARBA" id="ARBA00007459"/>
    </source>
</evidence>
<feature type="compositionally biased region" description="Low complexity" evidence="5">
    <location>
        <begin position="48"/>
        <end position="60"/>
    </location>
</feature>
<keyword evidence="4" id="KW-0539">Nucleus</keyword>
<feature type="region of interest" description="Disordered" evidence="5">
    <location>
        <begin position="265"/>
        <end position="305"/>
    </location>
</feature>
<feature type="compositionally biased region" description="Basic and acidic residues" evidence="5">
    <location>
        <begin position="283"/>
        <end position="294"/>
    </location>
</feature>
<dbReference type="EMBL" id="JADGJQ010000018">
    <property type="protein sequence ID" value="KAJ3180034.1"/>
    <property type="molecule type" value="Genomic_DNA"/>
</dbReference>
<protein>
    <submittedName>
        <fullName evidence="7">Cleavage polyadenylation factor subunit fip1</fullName>
    </submittedName>
</protein>
<dbReference type="InterPro" id="IPR007854">
    <property type="entry name" value="Fip1_dom"/>
</dbReference>
<dbReference type="Pfam" id="PF05182">
    <property type="entry name" value="Fip1"/>
    <property type="match status" value="1"/>
</dbReference>
<evidence type="ECO:0000256" key="1">
    <source>
        <dbReference type="ARBA" id="ARBA00004123"/>
    </source>
</evidence>
<feature type="compositionally biased region" description="Acidic residues" evidence="5">
    <location>
        <begin position="70"/>
        <end position="85"/>
    </location>
</feature>
<dbReference type="GO" id="GO:0006397">
    <property type="term" value="P:mRNA processing"/>
    <property type="evidence" value="ECO:0007669"/>
    <property type="project" value="UniProtKB-KW"/>
</dbReference>
<accession>A0AAD5TLA0</accession>
<dbReference type="PANTHER" id="PTHR13484:SF0">
    <property type="entry name" value="PRE-MRNA 3'-END-PROCESSING FACTOR FIP1"/>
    <property type="match status" value="1"/>
</dbReference>
<dbReference type="InterPro" id="IPR051187">
    <property type="entry name" value="Pre-mRNA_3'-end_processing_reg"/>
</dbReference>
<feature type="domain" description="Pre-mRNA polyadenylation factor Fip1" evidence="6">
    <location>
        <begin position="188"/>
        <end position="229"/>
    </location>
</feature>
<evidence type="ECO:0000313" key="8">
    <source>
        <dbReference type="Proteomes" id="UP001212152"/>
    </source>
</evidence>
<proteinExistence type="inferred from homology"/>
<evidence type="ECO:0000259" key="6">
    <source>
        <dbReference type="Pfam" id="PF05182"/>
    </source>
</evidence>
<gene>
    <name evidence="7" type="primary">FIP1</name>
    <name evidence="7" type="ORF">HDU87_002257</name>
</gene>
<dbReference type="Proteomes" id="UP001212152">
    <property type="component" value="Unassembled WGS sequence"/>
</dbReference>